<feature type="compositionally biased region" description="Basic and acidic residues" evidence="1">
    <location>
        <begin position="202"/>
        <end position="216"/>
    </location>
</feature>
<accession>A0A8H7ZNB0</accession>
<feature type="compositionally biased region" description="Pro residues" evidence="1">
    <location>
        <begin position="85"/>
        <end position="94"/>
    </location>
</feature>
<feature type="compositionally biased region" description="Basic and acidic residues" evidence="1">
    <location>
        <begin position="117"/>
        <end position="126"/>
    </location>
</feature>
<feature type="region of interest" description="Disordered" evidence="1">
    <location>
        <begin position="1"/>
        <end position="182"/>
    </location>
</feature>
<protein>
    <submittedName>
        <fullName evidence="2">Uncharacterized protein</fullName>
    </submittedName>
</protein>
<evidence type="ECO:0000313" key="2">
    <source>
        <dbReference type="EMBL" id="KAG5456267.1"/>
    </source>
</evidence>
<feature type="compositionally biased region" description="Basic and acidic residues" evidence="1">
    <location>
        <begin position="243"/>
        <end position="254"/>
    </location>
</feature>
<organism evidence="2 3">
    <name type="scientific">Olpidium bornovanus</name>
    <dbReference type="NCBI Taxonomy" id="278681"/>
    <lineage>
        <taxon>Eukaryota</taxon>
        <taxon>Fungi</taxon>
        <taxon>Fungi incertae sedis</taxon>
        <taxon>Olpidiomycota</taxon>
        <taxon>Olpidiomycotina</taxon>
        <taxon>Olpidiomycetes</taxon>
        <taxon>Olpidiales</taxon>
        <taxon>Olpidiaceae</taxon>
        <taxon>Olpidium</taxon>
    </lineage>
</organism>
<sequence>MPLPAPLSAERCAASVPDLASPFTSTPRALDDEPRSVAAAAGIASRADGPEATTPPPGSEPPFGGDEGRKRENRALSLRDFLASEPPPPPPRQPSPLNKERRTSAPQSLFGWGSGSLRRDTMHAAKDFWAGNAAAAPAQAEPPRKPSTSSGGGRATEHPVAQRSSGGAGIMAGITPSCSTGSVKQDFFRSLYVGPMEYGLRELDDGRAAPPEKGEQENGAAPQSGAPASIGGAAASSPAPPHGDGRDLAADAPKRSRRAFSLRRQSSLIEDPALEEEQDVGPGQDELYSVKDPEAEARRQGSEADSTAAAGPGAEPDSRRTGPAKNVLFRQRSKDLCPVLVVQYDVDP</sequence>
<keyword evidence="3" id="KW-1185">Reference proteome</keyword>
<dbReference type="Proteomes" id="UP000673691">
    <property type="component" value="Unassembled WGS sequence"/>
</dbReference>
<feature type="region of interest" description="Disordered" evidence="1">
    <location>
        <begin position="202"/>
        <end position="329"/>
    </location>
</feature>
<evidence type="ECO:0000313" key="3">
    <source>
        <dbReference type="Proteomes" id="UP000673691"/>
    </source>
</evidence>
<feature type="compositionally biased region" description="Basic and acidic residues" evidence="1">
    <location>
        <begin position="288"/>
        <end position="302"/>
    </location>
</feature>
<comment type="caution">
    <text evidence="2">The sequence shown here is derived from an EMBL/GenBank/DDBJ whole genome shotgun (WGS) entry which is preliminary data.</text>
</comment>
<dbReference type="EMBL" id="JAEFCI010012007">
    <property type="protein sequence ID" value="KAG5456267.1"/>
    <property type="molecule type" value="Genomic_DNA"/>
</dbReference>
<name>A0A8H7ZNB0_9FUNG</name>
<gene>
    <name evidence="2" type="ORF">BJ554DRAFT_4038</name>
</gene>
<feature type="compositionally biased region" description="Low complexity" evidence="1">
    <location>
        <begin position="38"/>
        <end position="47"/>
    </location>
</feature>
<dbReference type="AlphaFoldDB" id="A0A8H7ZNB0"/>
<feature type="non-terminal residue" evidence="2">
    <location>
        <position position="348"/>
    </location>
</feature>
<proteinExistence type="predicted"/>
<feature type="compositionally biased region" description="Low complexity" evidence="1">
    <location>
        <begin position="219"/>
        <end position="237"/>
    </location>
</feature>
<feature type="compositionally biased region" description="Low complexity" evidence="1">
    <location>
        <begin position="130"/>
        <end position="141"/>
    </location>
</feature>
<evidence type="ECO:0000256" key="1">
    <source>
        <dbReference type="SAM" id="MobiDB-lite"/>
    </source>
</evidence>
<reference evidence="2 3" key="1">
    <citation type="journal article" name="Sci. Rep.">
        <title>Genome-scale phylogenetic analyses confirm Olpidium as the closest living zoosporic fungus to the non-flagellated, terrestrial fungi.</title>
        <authorList>
            <person name="Chang Y."/>
            <person name="Rochon D."/>
            <person name="Sekimoto S."/>
            <person name="Wang Y."/>
            <person name="Chovatia M."/>
            <person name="Sandor L."/>
            <person name="Salamov A."/>
            <person name="Grigoriev I.V."/>
            <person name="Stajich J.E."/>
            <person name="Spatafora J.W."/>
        </authorList>
    </citation>
    <scope>NUCLEOTIDE SEQUENCE [LARGE SCALE GENOMIC DNA]</scope>
    <source>
        <strain evidence="2">S191</strain>
    </source>
</reference>